<protein>
    <recommendedName>
        <fullName evidence="3">DUF1746 domain-containing protein</fullName>
    </recommendedName>
</protein>
<evidence type="ECO:0000256" key="1">
    <source>
        <dbReference type="SAM" id="MobiDB-lite"/>
    </source>
</evidence>
<dbReference type="GO" id="GO:0005783">
    <property type="term" value="C:endoplasmic reticulum"/>
    <property type="evidence" value="ECO:0007669"/>
    <property type="project" value="TreeGrafter"/>
</dbReference>
<feature type="transmembrane region" description="Helical" evidence="2">
    <location>
        <begin position="55"/>
        <end position="75"/>
    </location>
</feature>
<feature type="region of interest" description="Disordered" evidence="1">
    <location>
        <begin position="312"/>
        <end position="335"/>
    </location>
</feature>
<reference evidence="6" key="1">
    <citation type="submission" date="2016-04" db="EMBL/GenBank/DDBJ databases">
        <authorList>
            <person name="Guldener U."/>
            <person name="Guldener U."/>
        </authorList>
    </citation>
    <scope>NUCLEOTIDE SEQUENCE [LARGE SCALE GENOMIC DNA]</scope>
    <source>
        <strain evidence="6">UB2112</strain>
    </source>
</reference>
<feature type="domain" description="DUF1746" evidence="3">
    <location>
        <begin position="11"/>
        <end position="117"/>
    </location>
</feature>
<sequence>MYFERKELIQSLDLLCFVLFVYTWLLDNRTFLLVVKAALQVQFCNPVQMHPTWSLPFFVVFLCCLNLILALAHLLTPASQTNTEDAILIDFVGQVTLPGRVQMFFIDALVCFVQLLMTVIAFETSKDELKPDDEPSVLDDLTSFLEQDDLGQGWDVRDEEATLFGLDEEEERKRQHTCLTHHIAVVRLRPIFDQIRSRQLLPTQPADESDGAQEAFTQSPLQPASTVADWARPDTSRIRRFSQRPRTALPDSSRQGEERLTEGLGAVSSDNSWPSMWLIIGRNMIGGEPSLPSFRPMQGLTSIPDSIMGRFGRSLSQAPDGSQWTRINPDAPPEA</sequence>
<dbReference type="Proteomes" id="UP000179920">
    <property type="component" value="Chromosome XI"/>
</dbReference>
<dbReference type="PANTHER" id="PTHR39405">
    <property type="entry name" value="DSC E3 UBIQUITIN LIGASE COMPLEX SUBUNIT 4"/>
    <property type="match status" value="1"/>
</dbReference>
<feature type="compositionally biased region" description="Polar residues" evidence="1">
    <location>
        <begin position="314"/>
        <end position="326"/>
    </location>
</feature>
<dbReference type="Proteomes" id="UP000658997">
    <property type="component" value="Unassembled WGS sequence"/>
</dbReference>
<dbReference type="OrthoDB" id="5428737at2759"/>
<gene>
    <name evidence="5" type="ORF">UBRO2_00103</name>
    <name evidence="4" type="ORF">UBRO_06650</name>
</gene>
<dbReference type="InterPro" id="IPR013715">
    <property type="entry name" value="DUF1746"/>
</dbReference>
<feature type="transmembrane region" description="Helical" evidence="2">
    <location>
        <begin position="12"/>
        <end position="35"/>
    </location>
</feature>
<keyword evidence="2" id="KW-1133">Transmembrane helix</keyword>
<name>A0A1K0G7G3_9BASI</name>
<keyword evidence="7" id="KW-1185">Reference proteome</keyword>
<dbReference type="GO" id="GO:0044695">
    <property type="term" value="C:Dsc E3 ubiquitin ligase complex"/>
    <property type="evidence" value="ECO:0007669"/>
    <property type="project" value="InterPro"/>
</dbReference>
<dbReference type="GO" id="GO:0032933">
    <property type="term" value="P:SREBP signaling pathway"/>
    <property type="evidence" value="ECO:0007669"/>
    <property type="project" value="InterPro"/>
</dbReference>
<dbReference type="Pfam" id="PF08508">
    <property type="entry name" value="DUF1746"/>
    <property type="match status" value="1"/>
</dbReference>
<keyword evidence="2" id="KW-0472">Membrane</keyword>
<proteinExistence type="predicted"/>
<dbReference type="AlphaFoldDB" id="A0A1K0G7G3"/>
<dbReference type="EMBL" id="ULHB01000001">
    <property type="protein sequence ID" value="SYW73828.1"/>
    <property type="molecule type" value="Genomic_DNA"/>
</dbReference>
<feature type="transmembrane region" description="Helical" evidence="2">
    <location>
        <begin position="104"/>
        <end position="122"/>
    </location>
</feature>
<evidence type="ECO:0000259" key="3">
    <source>
        <dbReference type="Pfam" id="PF08508"/>
    </source>
</evidence>
<dbReference type="PANTHER" id="PTHR39405:SF1">
    <property type="entry name" value="DSC E3 UBIQUITIN LIGASE COMPLEX SUBUNIT 4"/>
    <property type="match status" value="1"/>
</dbReference>
<feature type="region of interest" description="Disordered" evidence="1">
    <location>
        <begin position="203"/>
        <end position="266"/>
    </location>
</feature>
<evidence type="ECO:0000256" key="2">
    <source>
        <dbReference type="SAM" id="Phobius"/>
    </source>
</evidence>
<organism evidence="4 6">
    <name type="scientific">Ustilago bromivora</name>
    <dbReference type="NCBI Taxonomy" id="307758"/>
    <lineage>
        <taxon>Eukaryota</taxon>
        <taxon>Fungi</taxon>
        <taxon>Dikarya</taxon>
        <taxon>Basidiomycota</taxon>
        <taxon>Ustilaginomycotina</taxon>
        <taxon>Ustilaginomycetes</taxon>
        <taxon>Ustilaginales</taxon>
        <taxon>Ustilaginaceae</taxon>
        <taxon>Ustilago</taxon>
    </lineage>
</organism>
<evidence type="ECO:0000313" key="5">
    <source>
        <dbReference type="EMBL" id="SYW73828.1"/>
    </source>
</evidence>
<dbReference type="InterPro" id="IPR038967">
    <property type="entry name" value="Dsc4-like"/>
</dbReference>
<evidence type="ECO:0000313" key="7">
    <source>
        <dbReference type="Proteomes" id="UP000658997"/>
    </source>
</evidence>
<reference evidence="4" key="2">
    <citation type="submission" date="2016-04" db="EMBL/GenBank/DDBJ databases">
        <authorList>
            <person name="Evans L.H."/>
            <person name="Alamgir A."/>
            <person name="Owens N."/>
            <person name="Weber N.D."/>
            <person name="Virtaneva K."/>
            <person name="Barbian K."/>
            <person name="Babar A."/>
            <person name="Rosenke K."/>
        </authorList>
    </citation>
    <scope>NUCLEOTIDE SEQUENCE</scope>
    <source>
        <strain evidence="4">UB2112</strain>
    </source>
</reference>
<dbReference type="EMBL" id="LT558127">
    <property type="protein sequence ID" value="SAM83638.1"/>
    <property type="molecule type" value="Genomic_DNA"/>
</dbReference>
<keyword evidence="2" id="KW-0812">Transmembrane</keyword>
<feature type="compositionally biased region" description="Polar residues" evidence="1">
    <location>
        <begin position="215"/>
        <end position="225"/>
    </location>
</feature>
<accession>A0A1K0G7G3</accession>
<evidence type="ECO:0000313" key="6">
    <source>
        <dbReference type="Proteomes" id="UP000179920"/>
    </source>
</evidence>
<reference evidence="5" key="3">
    <citation type="submission" date="2018-08" db="EMBL/GenBank/DDBJ databases">
        <authorList>
            <person name="Guldener U."/>
        </authorList>
    </citation>
    <scope>NUCLEOTIDE SEQUENCE</scope>
    <source>
        <strain evidence="5">UB2</strain>
    </source>
</reference>
<evidence type="ECO:0000313" key="4">
    <source>
        <dbReference type="EMBL" id="SAM83638.1"/>
    </source>
</evidence>